<sequence length="104" mass="11689">MVLVLVLALTLVLPLALLRGRASTGTILGSISTIARLSRRFRRGPTSMQITLHFPTRNRTARTKRTLRNVVRVLVPNLILRLGMSSTKPTFTRRLQGGRWKRTG</sequence>
<dbReference type="AlphaFoldDB" id="A0A6A3RTD4"/>
<dbReference type="Proteomes" id="UP000488956">
    <property type="component" value="Unassembled WGS sequence"/>
</dbReference>
<evidence type="ECO:0000313" key="2">
    <source>
        <dbReference type="EMBL" id="KAE8925464.1"/>
    </source>
</evidence>
<gene>
    <name evidence="7" type="ORF">PF001_g31529</name>
    <name evidence="6" type="ORF">PF006_g22365</name>
    <name evidence="4" type="ORF">PF007_g32503</name>
    <name evidence="2" type="ORF">PF009_g24325</name>
    <name evidence="5" type="ORF">PF010_g22309</name>
    <name evidence="3" type="ORF">PF011_g32911</name>
</gene>
<dbReference type="EMBL" id="QXGF01002256">
    <property type="protein sequence ID" value="KAE8925464.1"/>
    <property type="molecule type" value="Genomic_DNA"/>
</dbReference>
<name>A0A6A3RTD4_9STRA</name>
<evidence type="ECO:0000313" key="3">
    <source>
        <dbReference type="EMBL" id="KAE8951630.1"/>
    </source>
</evidence>
<evidence type="ECO:0000313" key="12">
    <source>
        <dbReference type="Proteomes" id="UP000460718"/>
    </source>
</evidence>
<evidence type="ECO:0000313" key="8">
    <source>
        <dbReference type="Proteomes" id="UP000429523"/>
    </source>
</evidence>
<dbReference type="Proteomes" id="UP000441208">
    <property type="component" value="Unassembled WGS sequence"/>
</dbReference>
<evidence type="ECO:0008006" key="14">
    <source>
        <dbReference type="Google" id="ProtNLM"/>
    </source>
</evidence>
<dbReference type="Proteomes" id="UP000440732">
    <property type="component" value="Unassembled WGS sequence"/>
</dbReference>
<proteinExistence type="predicted"/>
<evidence type="ECO:0000313" key="13">
    <source>
        <dbReference type="Proteomes" id="UP000488956"/>
    </source>
</evidence>
<dbReference type="Proteomes" id="UP000437068">
    <property type="component" value="Unassembled WGS sequence"/>
</dbReference>
<dbReference type="EMBL" id="QXGA01002167">
    <property type="protein sequence ID" value="KAE9102667.1"/>
    <property type="molecule type" value="Genomic_DNA"/>
</dbReference>
<evidence type="ECO:0000313" key="6">
    <source>
        <dbReference type="EMBL" id="KAE9102667.1"/>
    </source>
</evidence>
<evidence type="ECO:0000313" key="4">
    <source>
        <dbReference type="EMBL" id="KAE9054867.1"/>
    </source>
</evidence>
<reference evidence="8 9" key="1">
    <citation type="submission" date="2018-08" db="EMBL/GenBank/DDBJ databases">
        <title>Genomic investigation of the strawberry pathogen Phytophthora fragariae indicates pathogenicity is determined by transcriptional variation in three key races.</title>
        <authorList>
            <person name="Adams T.M."/>
            <person name="Armitage A.D."/>
            <person name="Sobczyk M.K."/>
            <person name="Bates H.J."/>
            <person name="Dunwell J.M."/>
            <person name="Nellist C.F."/>
            <person name="Harrison R.J."/>
        </authorList>
    </citation>
    <scope>NUCLEOTIDE SEQUENCE [LARGE SCALE GENOMIC DNA]</scope>
    <source>
        <strain evidence="7 9">A4</strain>
        <strain evidence="6 10">NOV-5</strain>
        <strain evidence="4 11">NOV-71</strain>
        <strain evidence="2 8">NOV-9</strain>
        <strain evidence="5 13">ONT-3</strain>
        <strain evidence="3 12">SCRP245</strain>
    </source>
</reference>
<evidence type="ECO:0000313" key="9">
    <source>
        <dbReference type="Proteomes" id="UP000437068"/>
    </source>
</evidence>
<dbReference type="Proteomes" id="UP000429523">
    <property type="component" value="Unassembled WGS sequence"/>
</dbReference>
<evidence type="ECO:0000313" key="5">
    <source>
        <dbReference type="EMBL" id="KAE9080637.1"/>
    </source>
</evidence>
<keyword evidence="1" id="KW-0732">Signal</keyword>
<dbReference type="EMBL" id="QXFZ01009260">
    <property type="protein sequence ID" value="KAE9054867.1"/>
    <property type="molecule type" value="Genomic_DNA"/>
</dbReference>
<feature type="chain" id="PRO_5036165905" description="RxLR effector protein" evidence="1">
    <location>
        <begin position="23"/>
        <end position="104"/>
    </location>
</feature>
<evidence type="ECO:0000313" key="11">
    <source>
        <dbReference type="Proteomes" id="UP000441208"/>
    </source>
</evidence>
<evidence type="ECO:0000313" key="7">
    <source>
        <dbReference type="EMBL" id="KAE9263821.1"/>
    </source>
</evidence>
<protein>
    <recommendedName>
        <fullName evidence="14">RxLR effector protein</fullName>
    </recommendedName>
</protein>
<accession>A0A6A3RTD4</accession>
<evidence type="ECO:0000313" key="10">
    <source>
        <dbReference type="Proteomes" id="UP000440732"/>
    </source>
</evidence>
<dbReference type="EMBL" id="QXFW01011714">
    <property type="protein sequence ID" value="KAE8951630.1"/>
    <property type="molecule type" value="Genomic_DNA"/>
</dbReference>
<dbReference type="EMBL" id="QXFX01002107">
    <property type="protein sequence ID" value="KAE9080637.1"/>
    <property type="molecule type" value="Genomic_DNA"/>
</dbReference>
<dbReference type="EMBL" id="QXGE01007188">
    <property type="protein sequence ID" value="KAE9263821.1"/>
    <property type="molecule type" value="Genomic_DNA"/>
</dbReference>
<dbReference type="Proteomes" id="UP000460718">
    <property type="component" value="Unassembled WGS sequence"/>
</dbReference>
<comment type="caution">
    <text evidence="6">The sequence shown here is derived from an EMBL/GenBank/DDBJ whole genome shotgun (WGS) entry which is preliminary data.</text>
</comment>
<feature type="signal peptide" evidence="1">
    <location>
        <begin position="1"/>
        <end position="22"/>
    </location>
</feature>
<organism evidence="6 10">
    <name type="scientific">Phytophthora fragariae</name>
    <dbReference type="NCBI Taxonomy" id="53985"/>
    <lineage>
        <taxon>Eukaryota</taxon>
        <taxon>Sar</taxon>
        <taxon>Stramenopiles</taxon>
        <taxon>Oomycota</taxon>
        <taxon>Peronosporomycetes</taxon>
        <taxon>Peronosporales</taxon>
        <taxon>Peronosporaceae</taxon>
        <taxon>Phytophthora</taxon>
    </lineage>
</organism>
<evidence type="ECO:0000256" key="1">
    <source>
        <dbReference type="SAM" id="SignalP"/>
    </source>
</evidence>